<dbReference type="GO" id="GO:0004672">
    <property type="term" value="F:protein kinase activity"/>
    <property type="evidence" value="ECO:0007669"/>
    <property type="project" value="UniProtKB-ARBA"/>
</dbReference>
<dbReference type="Proteomes" id="UP000264719">
    <property type="component" value="Unassembled WGS sequence"/>
</dbReference>
<evidence type="ECO:0000256" key="1">
    <source>
        <dbReference type="ARBA" id="ARBA00023012"/>
    </source>
</evidence>
<keyword evidence="1" id="KW-0902">Two-component regulatory system</keyword>
<evidence type="ECO:0000259" key="2">
    <source>
        <dbReference type="Pfam" id="PF01627"/>
    </source>
</evidence>
<dbReference type="RefSeq" id="WP_339851205.1">
    <property type="nucleotide sequence ID" value="NZ_CAXAXR010000001.1"/>
</dbReference>
<keyword evidence="3" id="KW-0808">Transferase</keyword>
<dbReference type="InterPro" id="IPR008207">
    <property type="entry name" value="Sig_transdc_His_kin_Hpt_dom"/>
</dbReference>
<name>A0A348WD52_9RHOB</name>
<feature type="domain" description="HPt" evidence="2">
    <location>
        <begin position="21"/>
        <end position="92"/>
    </location>
</feature>
<dbReference type="EMBL" id="DMVW01000110">
    <property type="protein sequence ID" value="HAR52464.1"/>
    <property type="molecule type" value="Genomic_DNA"/>
</dbReference>
<comment type="caution">
    <text evidence="3">The sequence shown here is derived from an EMBL/GenBank/DDBJ whole genome shotgun (WGS) entry which is preliminary data.</text>
</comment>
<organism evidence="3 4">
    <name type="scientific">Roseovarius nubinhibens</name>
    <dbReference type="NCBI Taxonomy" id="314263"/>
    <lineage>
        <taxon>Bacteria</taxon>
        <taxon>Pseudomonadati</taxon>
        <taxon>Pseudomonadota</taxon>
        <taxon>Alphaproteobacteria</taxon>
        <taxon>Rhodobacterales</taxon>
        <taxon>Roseobacteraceae</taxon>
        <taxon>Roseovarius</taxon>
    </lineage>
</organism>
<evidence type="ECO:0000313" key="4">
    <source>
        <dbReference type="Proteomes" id="UP000264719"/>
    </source>
</evidence>
<dbReference type="GO" id="GO:0000160">
    <property type="term" value="P:phosphorelay signal transduction system"/>
    <property type="evidence" value="ECO:0007669"/>
    <property type="project" value="UniProtKB-KW"/>
</dbReference>
<gene>
    <name evidence="3" type="ORF">DCS45_11415</name>
</gene>
<sequence>MIDWDRVTELREEFGDGDFQDIVTLFLDEVEAELGSLRGTTPREGLEGRLHSLKGSALNLGFTEFAARCQAGESLAASGAAQQVDLAAICTAYDRCKSQFLSRVPGS</sequence>
<accession>A0A348WD52</accession>
<dbReference type="SUPFAM" id="SSF47226">
    <property type="entry name" value="Histidine-containing phosphotransfer domain, HPT domain"/>
    <property type="match status" value="1"/>
</dbReference>
<evidence type="ECO:0000313" key="3">
    <source>
        <dbReference type="EMBL" id="HAR52464.1"/>
    </source>
</evidence>
<keyword evidence="3" id="KW-0418">Kinase</keyword>
<proteinExistence type="predicted"/>
<protein>
    <submittedName>
        <fullName evidence="3">Histidine kinase</fullName>
    </submittedName>
</protein>
<dbReference type="AlphaFoldDB" id="A0A348WD52"/>
<reference evidence="3 4" key="1">
    <citation type="journal article" date="2018" name="Nat. Biotechnol.">
        <title>A standardized bacterial taxonomy based on genome phylogeny substantially revises the tree of life.</title>
        <authorList>
            <person name="Parks D.H."/>
            <person name="Chuvochina M."/>
            <person name="Waite D.W."/>
            <person name="Rinke C."/>
            <person name="Skarshewski A."/>
            <person name="Chaumeil P.A."/>
            <person name="Hugenholtz P."/>
        </authorList>
    </citation>
    <scope>NUCLEOTIDE SEQUENCE [LARGE SCALE GENOMIC DNA]</scope>
    <source>
        <strain evidence="3">UBA9169</strain>
    </source>
</reference>
<dbReference type="Gene3D" id="1.20.120.160">
    <property type="entry name" value="HPT domain"/>
    <property type="match status" value="1"/>
</dbReference>
<dbReference type="Pfam" id="PF01627">
    <property type="entry name" value="Hpt"/>
    <property type="match status" value="1"/>
</dbReference>
<dbReference type="InterPro" id="IPR036641">
    <property type="entry name" value="HPT_dom_sf"/>
</dbReference>